<feature type="domain" description="IBR" evidence="6">
    <location>
        <begin position="127"/>
        <end position="194"/>
    </location>
</feature>
<keyword evidence="5" id="KW-0862">Zinc</keyword>
<dbReference type="Proteomes" id="UP000245207">
    <property type="component" value="Unassembled WGS sequence"/>
</dbReference>
<evidence type="ECO:0000313" key="7">
    <source>
        <dbReference type="EMBL" id="PWA80519.1"/>
    </source>
</evidence>
<dbReference type="GO" id="GO:0016567">
    <property type="term" value="P:protein ubiquitination"/>
    <property type="evidence" value="ECO:0007669"/>
    <property type="project" value="UniProtKB-UniPathway"/>
</dbReference>
<evidence type="ECO:0000256" key="2">
    <source>
        <dbReference type="ARBA" id="ARBA00022723"/>
    </source>
</evidence>
<comment type="caution">
    <text evidence="7">The sequence shown here is derived from an EMBL/GenBank/DDBJ whole genome shotgun (WGS) entry which is preliminary data.</text>
</comment>
<dbReference type="AlphaFoldDB" id="A0A2U1P439"/>
<dbReference type="InterPro" id="IPR013083">
    <property type="entry name" value="Znf_RING/FYVE/PHD"/>
</dbReference>
<proteinExistence type="predicted"/>
<dbReference type="GO" id="GO:0004842">
    <property type="term" value="F:ubiquitin-protein transferase activity"/>
    <property type="evidence" value="ECO:0007669"/>
    <property type="project" value="InterPro"/>
</dbReference>
<evidence type="ECO:0000256" key="4">
    <source>
        <dbReference type="ARBA" id="ARBA00022786"/>
    </source>
</evidence>
<gene>
    <name evidence="7" type="ORF">CTI12_AA196220</name>
</gene>
<dbReference type="PANTHER" id="PTHR11685">
    <property type="entry name" value="RBR FAMILY RING FINGER AND IBR DOMAIN-CONTAINING"/>
    <property type="match status" value="1"/>
</dbReference>
<comment type="cofactor">
    <cofactor evidence="1">
        <name>Zn(2+)</name>
        <dbReference type="ChEBI" id="CHEBI:29105"/>
    </cofactor>
</comment>
<dbReference type="STRING" id="35608.A0A2U1P439"/>
<reference evidence="7 8" key="1">
    <citation type="journal article" date="2018" name="Mol. Plant">
        <title>The genome of Artemisia annua provides insight into the evolution of Asteraceae family and artemisinin biosynthesis.</title>
        <authorList>
            <person name="Shen Q."/>
            <person name="Zhang L."/>
            <person name="Liao Z."/>
            <person name="Wang S."/>
            <person name="Yan T."/>
            <person name="Shi P."/>
            <person name="Liu M."/>
            <person name="Fu X."/>
            <person name="Pan Q."/>
            <person name="Wang Y."/>
            <person name="Lv Z."/>
            <person name="Lu X."/>
            <person name="Zhang F."/>
            <person name="Jiang W."/>
            <person name="Ma Y."/>
            <person name="Chen M."/>
            <person name="Hao X."/>
            <person name="Li L."/>
            <person name="Tang Y."/>
            <person name="Lv G."/>
            <person name="Zhou Y."/>
            <person name="Sun X."/>
            <person name="Brodelius P.E."/>
            <person name="Rose J.K.C."/>
            <person name="Tang K."/>
        </authorList>
    </citation>
    <scope>NUCLEOTIDE SEQUENCE [LARGE SCALE GENOMIC DNA]</scope>
    <source>
        <strain evidence="8">cv. Huhao1</strain>
        <tissue evidence="7">Leaf</tissue>
    </source>
</reference>
<name>A0A2U1P439_ARTAN</name>
<evidence type="ECO:0000256" key="3">
    <source>
        <dbReference type="ARBA" id="ARBA00022771"/>
    </source>
</evidence>
<evidence type="ECO:0000259" key="6">
    <source>
        <dbReference type="SMART" id="SM00647"/>
    </source>
</evidence>
<accession>A0A2U1P439</accession>
<dbReference type="OrthoDB" id="10009520at2759"/>
<dbReference type="InterPro" id="IPR002867">
    <property type="entry name" value="IBR_dom"/>
</dbReference>
<sequence>MKHNDAGDPYIRQPLVDYRDKKFHMSDDQKYVEQLQLEEALVLSSASHASTSSSSKQPPIDSSKLPERYCGIFWTQRLNLKCFGTPMEYIAVKIKENIADVRCPDPSCKGLIRPEVCRFIVPREVLIRWENALCESMILGSQKFYCPFKDCSALLVDDGGQSVTSSECPHCNRLFCAQCQIHTPINLGLKRETCLRARFGYPGAQLIKQKTLTVLATANERKD</sequence>
<keyword evidence="3" id="KW-0863">Zinc-finger</keyword>
<keyword evidence="8" id="KW-1185">Reference proteome</keyword>
<dbReference type="EMBL" id="PKPP01001715">
    <property type="protein sequence ID" value="PWA80519.1"/>
    <property type="molecule type" value="Genomic_DNA"/>
</dbReference>
<keyword evidence="4" id="KW-0833">Ubl conjugation pathway</keyword>
<dbReference type="Pfam" id="PF01485">
    <property type="entry name" value="IBR"/>
    <property type="match status" value="1"/>
</dbReference>
<dbReference type="Gene3D" id="3.30.40.10">
    <property type="entry name" value="Zinc/RING finger domain, C3HC4 (zinc finger)"/>
    <property type="match status" value="1"/>
</dbReference>
<evidence type="ECO:0000256" key="5">
    <source>
        <dbReference type="ARBA" id="ARBA00022833"/>
    </source>
</evidence>
<evidence type="ECO:0000313" key="8">
    <source>
        <dbReference type="Proteomes" id="UP000245207"/>
    </source>
</evidence>
<dbReference type="UniPathway" id="UPA00143"/>
<evidence type="ECO:0000256" key="1">
    <source>
        <dbReference type="ARBA" id="ARBA00001947"/>
    </source>
</evidence>
<dbReference type="GO" id="GO:0008270">
    <property type="term" value="F:zinc ion binding"/>
    <property type="evidence" value="ECO:0007669"/>
    <property type="project" value="UniProtKB-KW"/>
</dbReference>
<keyword evidence="2" id="KW-0479">Metal-binding</keyword>
<dbReference type="SMART" id="SM00647">
    <property type="entry name" value="IBR"/>
    <property type="match status" value="1"/>
</dbReference>
<organism evidence="7 8">
    <name type="scientific">Artemisia annua</name>
    <name type="common">Sweet wormwood</name>
    <dbReference type="NCBI Taxonomy" id="35608"/>
    <lineage>
        <taxon>Eukaryota</taxon>
        <taxon>Viridiplantae</taxon>
        <taxon>Streptophyta</taxon>
        <taxon>Embryophyta</taxon>
        <taxon>Tracheophyta</taxon>
        <taxon>Spermatophyta</taxon>
        <taxon>Magnoliopsida</taxon>
        <taxon>eudicotyledons</taxon>
        <taxon>Gunneridae</taxon>
        <taxon>Pentapetalae</taxon>
        <taxon>asterids</taxon>
        <taxon>campanulids</taxon>
        <taxon>Asterales</taxon>
        <taxon>Asteraceae</taxon>
        <taxon>Asteroideae</taxon>
        <taxon>Anthemideae</taxon>
        <taxon>Artemisiinae</taxon>
        <taxon>Artemisia</taxon>
    </lineage>
</organism>
<protein>
    <submittedName>
        <fullName evidence="7">Zinc finger, C6HC-type</fullName>
    </submittedName>
</protein>
<dbReference type="InterPro" id="IPR031127">
    <property type="entry name" value="E3_UB_ligase_RBR"/>
</dbReference>